<organism evidence="3 4">
    <name type="scientific">Acinetobacter bohemicus</name>
    <dbReference type="NCBI Taxonomy" id="1435036"/>
    <lineage>
        <taxon>Bacteria</taxon>
        <taxon>Pseudomonadati</taxon>
        <taxon>Pseudomonadota</taxon>
        <taxon>Gammaproteobacteria</taxon>
        <taxon>Moraxellales</taxon>
        <taxon>Moraxellaceae</taxon>
        <taxon>Acinetobacter</taxon>
    </lineage>
</organism>
<feature type="chain" id="PRO_5010202379" evidence="2">
    <location>
        <begin position="24"/>
        <end position="122"/>
    </location>
</feature>
<dbReference type="RefSeq" id="WP_074947539.1">
    <property type="nucleotide sequence ID" value="NZ_FOZU01000036.1"/>
</dbReference>
<protein>
    <submittedName>
        <fullName evidence="3">Regulator RcnB of Ni and Co efflux</fullName>
    </submittedName>
</protein>
<name>A0A1I6VYQ3_9GAMM</name>
<dbReference type="Proteomes" id="UP000182827">
    <property type="component" value="Unassembled WGS sequence"/>
</dbReference>
<feature type="signal peptide" evidence="2">
    <location>
        <begin position="1"/>
        <end position="23"/>
    </location>
</feature>
<evidence type="ECO:0000313" key="4">
    <source>
        <dbReference type="Proteomes" id="UP000182827"/>
    </source>
</evidence>
<evidence type="ECO:0000256" key="1">
    <source>
        <dbReference type="SAM" id="MobiDB-lite"/>
    </source>
</evidence>
<dbReference type="EMBL" id="FOZU01000036">
    <property type="protein sequence ID" value="SFT18833.1"/>
    <property type="molecule type" value="Genomic_DNA"/>
</dbReference>
<dbReference type="AlphaFoldDB" id="A0A1I6VYQ3"/>
<dbReference type="Pfam" id="PF11776">
    <property type="entry name" value="RcnB"/>
    <property type="match status" value="1"/>
</dbReference>
<dbReference type="Gene3D" id="3.10.450.160">
    <property type="entry name" value="inner membrane protein cigr"/>
    <property type="match status" value="1"/>
</dbReference>
<dbReference type="InterPro" id="IPR024572">
    <property type="entry name" value="RcnB"/>
</dbReference>
<gene>
    <name evidence="3" type="ORF">SAMN05444586_103613</name>
</gene>
<keyword evidence="4" id="KW-1185">Reference proteome</keyword>
<accession>A0A1I6VYQ3</accession>
<proteinExistence type="predicted"/>
<reference evidence="4" key="1">
    <citation type="submission" date="2016-10" db="EMBL/GenBank/DDBJ databases">
        <authorList>
            <person name="Varghese N."/>
            <person name="Submissions S."/>
        </authorList>
    </citation>
    <scope>NUCLEOTIDE SEQUENCE [LARGE SCALE GENOMIC DNA]</scope>
    <source>
        <strain evidence="4">ANC 5076</strain>
    </source>
</reference>
<evidence type="ECO:0000256" key="2">
    <source>
        <dbReference type="SAM" id="SignalP"/>
    </source>
</evidence>
<keyword evidence="2" id="KW-0732">Signal</keyword>
<evidence type="ECO:0000313" key="3">
    <source>
        <dbReference type="EMBL" id="SFT18833.1"/>
    </source>
</evidence>
<feature type="compositionally biased region" description="Basic and acidic residues" evidence="1">
    <location>
        <begin position="56"/>
        <end position="67"/>
    </location>
</feature>
<sequence length="122" mass="13882">MNTLIKAIILSLSSALVAAPVIAAPQKHHSQQHDQQQHTAQHQTKDSIKAPQHSIKKTERPSHDWQQGHKVPTQYHGNSFKVDASKYKKLSKPTKNQQWIKVNRDYVLMNTATYKVIKVIQG</sequence>
<feature type="region of interest" description="Disordered" evidence="1">
    <location>
        <begin position="24"/>
        <end position="78"/>
    </location>
</feature>